<reference evidence="2" key="1">
    <citation type="submission" date="2014-09" db="EMBL/GenBank/DDBJ databases">
        <authorList>
            <person name="Magalhaes I.L.F."/>
            <person name="Oliveira U."/>
            <person name="Santos F.R."/>
            <person name="Vidigal T.H.D.A."/>
            <person name="Brescovit A.D."/>
            <person name="Santos A.J."/>
        </authorList>
    </citation>
    <scope>NUCLEOTIDE SEQUENCE</scope>
    <source>
        <tissue evidence="2">Shoot tissue taken approximately 20 cm above the soil surface</tissue>
    </source>
</reference>
<keyword evidence="1" id="KW-0732">Signal</keyword>
<proteinExistence type="predicted"/>
<dbReference type="AlphaFoldDB" id="A0A0A9AT25"/>
<reference evidence="2" key="2">
    <citation type="journal article" date="2015" name="Data Brief">
        <title>Shoot transcriptome of the giant reed, Arundo donax.</title>
        <authorList>
            <person name="Barrero R.A."/>
            <person name="Guerrero F.D."/>
            <person name="Moolhuijzen P."/>
            <person name="Goolsby J.A."/>
            <person name="Tidwell J."/>
            <person name="Bellgard S.E."/>
            <person name="Bellgard M.I."/>
        </authorList>
    </citation>
    <scope>NUCLEOTIDE SEQUENCE</scope>
    <source>
        <tissue evidence="2">Shoot tissue taken approximately 20 cm above the soil surface</tissue>
    </source>
</reference>
<dbReference type="EMBL" id="GBRH01243619">
    <property type="protein sequence ID" value="JAD54276.1"/>
    <property type="molecule type" value="Transcribed_RNA"/>
</dbReference>
<name>A0A0A9AT25_ARUDO</name>
<feature type="signal peptide" evidence="1">
    <location>
        <begin position="1"/>
        <end position="19"/>
    </location>
</feature>
<evidence type="ECO:0000313" key="2">
    <source>
        <dbReference type="EMBL" id="JAD54276.1"/>
    </source>
</evidence>
<protein>
    <submittedName>
        <fullName evidence="2">Uncharacterized protein</fullName>
    </submittedName>
</protein>
<sequence length="40" mass="4676">MFSLGKLVHIMCVLYIVTCKPDFFKDLAKHHKIFSGFMTQ</sequence>
<feature type="chain" id="PRO_5002062657" evidence="1">
    <location>
        <begin position="20"/>
        <end position="40"/>
    </location>
</feature>
<organism evidence="2">
    <name type="scientific">Arundo donax</name>
    <name type="common">Giant reed</name>
    <name type="synonym">Donax arundinaceus</name>
    <dbReference type="NCBI Taxonomy" id="35708"/>
    <lineage>
        <taxon>Eukaryota</taxon>
        <taxon>Viridiplantae</taxon>
        <taxon>Streptophyta</taxon>
        <taxon>Embryophyta</taxon>
        <taxon>Tracheophyta</taxon>
        <taxon>Spermatophyta</taxon>
        <taxon>Magnoliopsida</taxon>
        <taxon>Liliopsida</taxon>
        <taxon>Poales</taxon>
        <taxon>Poaceae</taxon>
        <taxon>PACMAD clade</taxon>
        <taxon>Arundinoideae</taxon>
        <taxon>Arundineae</taxon>
        <taxon>Arundo</taxon>
    </lineage>
</organism>
<accession>A0A0A9AT25</accession>
<evidence type="ECO:0000256" key="1">
    <source>
        <dbReference type="SAM" id="SignalP"/>
    </source>
</evidence>